<comment type="similarity">
    <text evidence="1">Belongs to the ATP-dependent AMP-binding enzyme family.</text>
</comment>
<comment type="caution">
    <text evidence="7">The sequence shown here is derived from an EMBL/GenBank/DDBJ whole genome shotgun (WGS) entry which is preliminary data.</text>
</comment>
<dbReference type="Pfam" id="PF23562">
    <property type="entry name" value="AMP-binding_C_3"/>
    <property type="match status" value="1"/>
</dbReference>
<gene>
    <name evidence="7" type="ORF">AVL63_05745</name>
</gene>
<proteinExistence type="inferred from homology"/>
<evidence type="ECO:0000256" key="5">
    <source>
        <dbReference type="ARBA" id="ARBA00032875"/>
    </source>
</evidence>
<dbReference type="PANTHER" id="PTHR43272">
    <property type="entry name" value="LONG-CHAIN-FATTY-ACID--COA LIGASE"/>
    <property type="match status" value="1"/>
</dbReference>
<evidence type="ECO:0000313" key="7">
    <source>
        <dbReference type="EMBL" id="KUG58002.1"/>
    </source>
</evidence>
<name>A0A0W8IDI2_9MICC</name>
<evidence type="ECO:0000256" key="3">
    <source>
        <dbReference type="ARBA" id="ARBA00022832"/>
    </source>
</evidence>
<dbReference type="AlphaFoldDB" id="A0A0W8IDI2"/>
<dbReference type="RefSeq" id="WP_058889232.1">
    <property type="nucleotide sequence ID" value="NZ_LQBM01000004.1"/>
</dbReference>
<evidence type="ECO:0000256" key="4">
    <source>
        <dbReference type="ARBA" id="ARBA00023098"/>
    </source>
</evidence>
<dbReference type="InterPro" id="IPR000873">
    <property type="entry name" value="AMP-dep_synth/lig_dom"/>
</dbReference>
<evidence type="ECO:0000259" key="6">
    <source>
        <dbReference type="Pfam" id="PF00501"/>
    </source>
</evidence>
<dbReference type="STRING" id="317018.AVL63_05745"/>
<sequence length="609" mass="65620">MQEIAIPALVDVPSEMNITDLLQQQRSEDPENILFTRRDAAGGWVDVSARDFHADVTALAKGLLQHGVAAGDRVGLMSATRYEWSLLDFALWYAGAVSVPVYETSSASQLAWIAEDSGLSLVFAETPENRETILEGLASSGLPKAPDVLLMETSVLDRLRDAGRAVTDQVLEARRATAVGEDLATIIYTSGATGRPKGCELTHANFVEHSLQTLAAMDGVVGKHSSTVLFLPMAHVFARFISVIFIAAGGRVAHTPDIKQLIEDLGVIRPTFLLGVPRVFEKIYNAAALKAEGDGKKRIFAAAADTAVAWSQATAEGGAPLGLRLKHALFSRLVYSKLRRRMGGNVTHAFSGGSPLGERLGHFFHGVGIQIIEGYGLTETTAPVTGNIPSVYRIGTVGIPLPGNAVRVEADGELLVRGSSVFRGYRNRPELNAESFSTDGWFYTGDLGRLDEAGRLIITGRKKEILVTAGGKNVAPAQLEDAIRADLLVSQAVVVGDGKPFISAMITLDGDVMPAWLRSKGLDPDTSMKELTEHPEVLAHLQQVIDSTNASVSKAESIRSFTVLEDDFTIDSGHLTPSLKIRRAEVMHDFQRVVENLYEKAAARAKRHG</sequence>
<dbReference type="Proteomes" id="UP000054023">
    <property type="component" value="Unassembled WGS sequence"/>
</dbReference>
<keyword evidence="4" id="KW-0443">Lipid metabolism</keyword>
<evidence type="ECO:0000256" key="2">
    <source>
        <dbReference type="ARBA" id="ARBA00022598"/>
    </source>
</evidence>
<evidence type="ECO:0000313" key="8">
    <source>
        <dbReference type="Proteomes" id="UP000054023"/>
    </source>
</evidence>
<dbReference type="CDD" id="cd05907">
    <property type="entry name" value="VL_LC_FACS_like"/>
    <property type="match status" value="1"/>
</dbReference>
<dbReference type="PANTHER" id="PTHR43272:SF32">
    <property type="entry name" value="AMP-DEPENDENT SYNTHETASE_LIGASE DOMAIN-CONTAINING PROTEIN"/>
    <property type="match status" value="1"/>
</dbReference>
<dbReference type="GO" id="GO:0004467">
    <property type="term" value="F:long-chain fatty acid-CoA ligase activity"/>
    <property type="evidence" value="ECO:0007669"/>
    <property type="project" value="TreeGrafter"/>
</dbReference>
<dbReference type="OrthoDB" id="9803968at2"/>
<dbReference type="Pfam" id="PF00501">
    <property type="entry name" value="AMP-binding"/>
    <property type="match status" value="1"/>
</dbReference>
<dbReference type="GO" id="GO:0016020">
    <property type="term" value="C:membrane"/>
    <property type="evidence" value="ECO:0007669"/>
    <property type="project" value="TreeGrafter"/>
</dbReference>
<accession>A0A0W8IDI2</accession>
<protein>
    <recommendedName>
        <fullName evidence="5">Acyl-CoA synthetase</fullName>
    </recommendedName>
</protein>
<dbReference type="InterPro" id="IPR042099">
    <property type="entry name" value="ANL_N_sf"/>
</dbReference>
<keyword evidence="2 7" id="KW-0436">Ligase</keyword>
<dbReference type="Gene3D" id="3.40.50.12780">
    <property type="entry name" value="N-terminal domain of ligase-like"/>
    <property type="match status" value="1"/>
</dbReference>
<dbReference type="EMBL" id="LQBM01000004">
    <property type="protein sequence ID" value="KUG58002.1"/>
    <property type="molecule type" value="Genomic_DNA"/>
</dbReference>
<keyword evidence="8" id="KW-1185">Reference proteome</keyword>
<organism evidence="7 8">
    <name type="scientific">Nesterenkonia jeotgali</name>
    <dbReference type="NCBI Taxonomy" id="317018"/>
    <lineage>
        <taxon>Bacteria</taxon>
        <taxon>Bacillati</taxon>
        <taxon>Actinomycetota</taxon>
        <taxon>Actinomycetes</taxon>
        <taxon>Micrococcales</taxon>
        <taxon>Micrococcaceae</taxon>
        <taxon>Nesterenkonia</taxon>
    </lineage>
</organism>
<reference evidence="8" key="1">
    <citation type="submission" date="2015-12" db="EMBL/GenBank/DDBJ databases">
        <authorList>
            <person name="Nair G.R."/>
            <person name="Kaur G."/>
            <person name="Mayilraj S."/>
        </authorList>
    </citation>
    <scope>NUCLEOTIDE SEQUENCE [LARGE SCALE GENOMIC DNA]</scope>
    <source>
        <strain evidence="8">CD08_7</strain>
    </source>
</reference>
<feature type="domain" description="AMP-dependent synthetase/ligase" evidence="6">
    <location>
        <begin position="25"/>
        <end position="425"/>
    </location>
</feature>
<evidence type="ECO:0000256" key="1">
    <source>
        <dbReference type="ARBA" id="ARBA00006432"/>
    </source>
</evidence>
<dbReference type="SUPFAM" id="SSF56801">
    <property type="entry name" value="Acetyl-CoA synthetase-like"/>
    <property type="match status" value="1"/>
</dbReference>
<keyword evidence="3" id="KW-0276">Fatty acid metabolism</keyword>